<evidence type="ECO:0000313" key="1">
    <source>
        <dbReference type="EMBL" id="EFG48836.1"/>
    </source>
</evidence>
<dbReference type="InterPro" id="IPR045613">
    <property type="entry name" value="DUF6448"/>
</dbReference>
<organism evidence="1 2">
    <name type="scientific">Aerococcus viridans (strain ATCC 11563 / DSM 20340 / CCUG 4311 / JCM 20461 / NBRC 12219 / NCTC 8251 / M1)</name>
    <dbReference type="NCBI Taxonomy" id="655812"/>
    <lineage>
        <taxon>Bacteria</taxon>
        <taxon>Bacillati</taxon>
        <taxon>Bacillota</taxon>
        <taxon>Bacilli</taxon>
        <taxon>Lactobacillales</taxon>
        <taxon>Aerococcaceae</taxon>
        <taxon>Aerococcus</taxon>
    </lineage>
</organism>
<accession>A0ABN0A6N6</accession>
<protein>
    <submittedName>
        <fullName evidence="1">Uncharacterized protein</fullName>
    </submittedName>
</protein>
<proteinExistence type="predicted"/>
<dbReference type="Proteomes" id="UP000003764">
    <property type="component" value="Unassembled WGS sequence"/>
</dbReference>
<name>A0ABN0A6N6_AERVM</name>
<dbReference type="EMBL" id="ADNT01000115">
    <property type="protein sequence ID" value="EFG48836.1"/>
    <property type="molecule type" value="Genomic_DNA"/>
</dbReference>
<comment type="caution">
    <text evidence="1">The sequence shown here is derived from an EMBL/GenBank/DDBJ whole genome shotgun (WGS) entry which is preliminary data.</text>
</comment>
<evidence type="ECO:0000313" key="2">
    <source>
        <dbReference type="Proteomes" id="UP000003764"/>
    </source>
</evidence>
<gene>
    <name evidence="1" type="ORF">HMPREF0061_1814</name>
</gene>
<dbReference type="Pfam" id="PF20046">
    <property type="entry name" value="DUF6448"/>
    <property type="match status" value="1"/>
</dbReference>
<sequence>MPEREEDIEGIFAQVMEVRDDSPEAQKLADQYLFENLVRIHSEIFI</sequence>
<reference evidence="1 2" key="1">
    <citation type="submission" date="2010-04" db="EMBL/GenBank/DDBJ databases">
        <authorList>
            <person name="Muzny D."/>
            <person name="Qin X."/>
            <person name="Deng J."/>
            <person name="Jiang H."/>
            <person name="Liu Y."/>
            <person name="Qu J."/>
            <person name="Song X.-Z."/>
            <person name="Zhang L."/>
            <person name="Thornton R."/>
            <person name="Coyle M."/>
            <person name="Francisco L."/>
            <person name="Jackson L."/>
            <person name="Javaid M."/>
            <person name="Korchina V."/>
            <person name="Kovar C."/>
            <person name="Mata R."/>
            <person name="Mathew T."/>
            <person name="Ngo R."/>
            <person name="Nguyen L."/>
            <person name="Nguyen N."/>
            <person name="Okwuonu G."/>
            <person name="Ongeri F."/>
            <person name="Pham C."/>
            <person name="Simmons D."/>
            <person name="Wilczek-Boney K."/>
            <person name="Hale W."/>
            <person name="Jakkamsetti A."/>
            <person name="Pham P."/>
            <person name="Ruth R."/>
            <person name="San Lucas F."/>
            <person name="Warren J."/>
            <person name="Zhang J."/>
            <person name="Zhao Z."/>
            <person name="Zhou C."/>
            <person name="Zhu D."/>
            <person name="Lee S."/>
            <person name="Bess C."/>
            <person name="Blankenburg K."/>
            <person name="Forbes L."/>
            <person name="Fu Q."/>
            <person name="Gubbala S."/>
            <person name="Hirani K."/>
            <person name="Jayaseelan J.C."/>
            <person name="Lara F."/>
            <person name="Munidasa M."/>
            <person name="Palculict T."/>
            <person name="Patil S."/>
            <person name="Pu L.-L."/>
            <person name="Saada N."/>
            <person name="Tang L."/>
            <person name="Weissenberger G."/>
            <person name="Zhu Y."/>
            <person name="Hemphill L."/>
            <person name="Shang Y."/>
            <person name="Youmans B."/>
            <person name="Ayvaz T."/>
            <person name="Ross M."/>
            <person name="Santibanez J."/>
            <person name="Aqrawi P."/>
            <person name="Gross S."/>
            <person name="Joshi V."/>
            <person name="Fowler G."/>
            <person name="Nazareth L."/>
            <person name="Reid J."/>
            <person name="Worley K."/>
            <person name="Petrosino J."/>
            <person name="Highlander S."/>
            <person name="Gibbs R."/>
            <person name="Gibbs R."/>
        </authorList>
    </citation>
    <scope>NUCLEOTIDE SEQUENCE [LARGE SCALE GENOMIC DNA]</scope>
    <source>
        <strain evidence="1 2">ATCC 11563</strain>
    </source>
</reference>
<keyword evidence="2" id="KW-1185">Reference proteome</keyword>